<accession>A0A811VGM7</accession>
<evidence type="ECO:0000313" key="2">
    <source>
        <dbReference type="EMBL" id="CAD7014221.1"/>
    </source>
</evidence>
<evidence type="ECO:0000313" key="3">
    <source>
        <dbReference type="Proteomes" id="UP000606786"/>
    </source>
</evidence>
<gene>
    <name evidence="2" type="ORF">CCAP1982_LOCUS22224</name>
</gene>
<proteinExistence type="predicted"/>
<dbReference type="Proteomes" id="UP000606786">
    <property type="component" value="Unassembled WGS sequence"/>
</dbReference>
<name>A0A811VGM7_CERCA</name>
<dbReference type="EMBL" id="CAJHJT010000056">
    <property type="protein sequence ID" value="CAD7014221.1"/>
    <property type="molecule type" value="Genomic_DNA"/>
</dbReference>
<evidence type="ECO:0000256" key="1">
    <source>
        <dbReference type="SAM" id="MobiDB-lite"/>
    </source>
</evidence>
<sequence>MFCSIGIDSTHRSWKATASEKAKKCLILALIGLTDSPKQIMQALWKAVELIKTHYHPGDGTSAPTPPPTPTQSNNFTQPTANRYLE</sequence>
<comment type="caution">
    <text evidence="2">The sequence shown here is derived from an EMBL/GenBank/DDBJ whole genome shotgun (WGS) entry which is preliminary data.</text>
</comment>
<dbReference type="AlphaFoldDB" id="A0A811VGM7"/>
<protein>
    <submittedName>
        <fullName evidence="2">(Mediterranean fruit fly) hypothetical protein</fullName>
    </submittedName>
</protein>
<reference evidence="2" key="1">
    <citation type="submission" date="2020-11" db="EMBL/GenBank/DDBJ databases">
        <authorList>
            <person name="Whitehead M."/>
        </authorList>
    </citation>
    <scope>NUCLEOTIDE SEQUENCE</scope>
    <source>
        <strain evidence="2">EGII</strain>
    </source>
</reference>
<feature type="compositionally biased region" description="Low complexity" evidence="1">
    <location>
        <begin position="71"/>
        <end position="80"/>
    </location>
</feature>
<feature type="region of interest" description="Disordered" evidence="1">
    <location>
        <begin position="56"/>
        <end position="86"/>
    </location>
</feature>
<keyword evidence="3" id="KW-1185">Reference proteome</keyword>
<organism evidence="2 3">
    <name type="scientific">Ceratitis capitata</name>
    <name type="common">Mediterranean fruit fly</name>
    <name type="synonym">Tephritis capitata</name>
    <dbReference type="NCBI Taxonomy" id="7213"/>
    <lineage>
        <taxon>Eukaryota</taxon>
        <taxon>Metazoa</taxon>
        <taxon>Ecdysozoa</taxon>
        <taxon>Arthropoda</taxon>
        <taxon>Hexapoda</taxon>
        <taxon>Insecta</taxon>
        <taxon>Pterygota</taxon>
        <taxon>Neoptera</taxon>
        <taxon>Endopterygota</taxon>
        <taxon>Diptera</taxon>
        <taxon>Brachycera</taxon>
        <taxon>Muscomorpha</taxon>
        <taxon>Tephritoidea</taxon>
        <taxon>Tephritidae</taxon>
        <taxon>Ceratitis</taxon>
        <taxon>Ceratitis</taxon>
    </lineage>
</organism>